<accession>A0A1Q3DAB8</accession>
<gene>
    <name evidence="1" type="ORF">CFOL_v3_32808</name>
</gene>
<comment type="caution">
    <text evidence="1">The sequence shown here is derived from an EMBL/GenBank/DDBJ whole genome shotgun (WGS) entry which is preliminary data.</text>
</comment>
<proteinExistence type="predicted"/>
<dbReference type="AlphaFoldDB" id="A0A1Q3DAB8"/>
<reference evidence="2" key="1">
    <citation type="submission" date="2016-04" db="EMBL/GenBank/DDBJ databases">
        <title>Cephalotus genome sequencing.</title>
        <authorList>
            <person name="Fukushima K."/>
            <person name="Hasebe M."/>
            <person name="Fang X."/>
        </authorList>
    </citation>
    <scope>NUCLEOTIDE SEQUENCE [LARGE SCALE GENOMIC DNA]</scope>
    <source>
        <strain evidence="2">cv. St1</strain>
    </source>
</reference>
<evidence type="ECO:0000313" key="2">
    <source>
        <dbReference type="Proteomes" id="UP000187406"/>
    </source>
</evidence>
<protein>
    <submittedName>
        <fullName evidence="1">Uncharacterized protein</fullName>
    </submittedName>
</protein>
<dbReference type="Proteomes" id="UP000187406">
    <property type="component" value="Unassembled WGS sequence"/>
</dbReference>
<evidence type="ECO:0000313" key="1">
    <source>
        <dbReference type="EMBL" id="GAV89391.1"/>
    </source>
</evidence>
<dbReference type="EMBL" id="BDDD01005467">
    <property type="protein sequence ID" value="GAV89391.1"/>
    <property type="molecule type" value="Genomic_DNA"/>
</dbReference>
<organism evidence="1 2">
    <name type="scientific">Cephalotus follicularis</name>
    <name type="common">Albany pitcher plant</name>
    <dbReference type="NCBI Taxonomy" id="3775"/>
    <lineage>
        <taxon>Eukaryota</taxon>
        <taxon>Viridiplantae</taxon>
        <taxon>Streptophyta</taxon>
        <taxon>Embryophyta</taxon>
        <taxon>Tracheophyta</taxon>
        <taxon>Spermatophyta</taxon>
        <taxon>Magnoliopsida</taxon>
        <taxon>eudicotyledons</taxon>
        <taxon>Gunneridae</taxon>
        <taxon>Pentapetalae</taxon>
        <taxon>rosids</taxon>
        <taxon>fabids</taxon>
        <taxon>Oxalidales</taxon>
        <taxon>Cephalotaceae</taxon>
        <taxon>Cephalotus</taxon>
    </lineage>
</organism>
<dbReference type="OrthoDB" id="1750914at2759"/>
<keyword evidence="2" id="KW-1185">Reference proteome</keyword>
<feature type="non-terminal residue" evidence="1">
    <location>
        <position position="76"/>
    </location>
</feature>
<name>A0A1Q3DAB8_CEPFO</name>
<dbReference type="InParanoid" id="A0A1Q3DAB8"/>
<sequence length="76" mass="8402">MLKSIESPPVLDKKSLPDSLKYAYLGPNETLPVIIASNLTTDQENRVLTVLKDHKEAIGWSIADLKGISPSICMHR</sequence>